<dbReference type="EC" id="2.7.1.30" evidence="7"/>
<dbReference type="GO" id="GO:0006641">
    <property type="term" value="P:triglyceride metabolic process"/>
    <property type="evidence" value="ECO:0007669"/>
    <property type="project" value="TreeGrafter"/>
</dbReference>
<comment type="caution">
    <text evidence="7">The sequence shown here is derived from an EMBL/GenBank/DDBJ whole genome shotgun (WGS) entry which is preliminary data.</text>
</comment>
<dbReference type="GO" id="GO:0046167">
    <property type="term" value="P:glycerol-3-phosphate biosynthetic process"/>
    <property type="evidence" value="ECO:0007669"/>
    <property type="project" value="TreeGrafter"/>
</dbReference>
<evidence type="ECO:0000259" key="6">
    <source>
        <dbReference type="Pfam" id="PF02782"/>
    </source>
</evidence>
<evidence type="ECO:0000256" key="2">
    <source>
        <dbReference type="ARBA" id="ARBA00022679"/>
    </source>
</evidence>
<keyword evidence="4 7" id="KW-0418">Kinase</keyword>
<proteinExistence type="inferred from homology"/>
<comment type="similarity">
    <text evidence="1">Belongs to the FGGY kinase family.</text>
</comment>
<organism evidence="7 8">
    <name type="scientific">Dimargaris verticillata</name>
    <dbReference type="NCBI Taxonomy" id="2761393"/>
    <lineage>
        <taxon>Eukaryota</taxon>
        <taxon>Fungi</taxon>
        <taxon>Fungi incertae sedis</taxon>
        <taxon>Zoopagomycota</taxon>
        <taxon>Kickxellomycotina</taxon>
        <taxon>Dimargaritomycetes</taxon>
        <taxon>Dimargaritales</taxon>
        <taxon>Dimargaritaceae</taxon>
        <taxon>Dimargaris</taxon>
    </lineage>
</organism>
<dbReference type="AlphaFoldDB" id="A0A9W8AXL8"/>
<keyword evidence="3" id="KW-0547">Nucleotide-binding</keyword>
<dbReference type="OrthoDB" id="5422795at2759"/>
<keyword evidence="5" id="KW-0067">ATP-binding</keyword>
<dbReference type="SUPFAM" id="SSF53067">
    <property type="entry name" value="Actin-like ATPase domain"/>
    <property type="match status" value="1"/>
</dbReference>
<dbReference type="GO" id="GO:0006071">
    <property type="term" value="P:glycerol metabolic process"/>
    <property type="evidence" value="ECO:0007669"/>
    <property type="project" value="TreeGrafter"/>
</dbReference>
<dbReference type="PANTHER" id="PTHR10196">
    <property type="entry name" value="SUGAR KINASE"/>
    <property type="match status" value="1"/>
</dbReference>
<dbReference type="GO" id="GO:0005739">
    <property type="term" value="C:mitochondrion"/>
    <property type="evidence" value="ECO:0007669"/>
    <property type="project" value="TreeGrafter"/>
</dbReference>
<evidence type="ECO:0000256" key="5">
    <source>
        <dbReference type="ARBA" id="ARBA00022840"/>
    </source>
</evidence>
<dbReference type="EMBL" id="JANBQB010002229">
    <property type="protein sequence ID" value="KAJ1967951.1"/>
    <property type="molecule type" value="Genomic_DNA"/>
</dbReference>
<dbReference type="InterPro" id="IPR043129">
    <property type="entry name" value="ATPase_NBD"/>
</dbReference>
<dbReference type="PANTHER" id="PTHR10196:SF69">
    <property type="entry name" value="GLYCEROL KINASE"/>
    <property type="match status" value="1"/>
</dbReference>
<dbReference type="InterPro" id="IPR018485">
    <property type="entry name" value="FGGY_C"/>
</dbReference>
<dbReference type="PROSITE" id="PS00445">
    <property type="entry name" value="FGGY_KINASES_2"/>
    <property type="match status" value="1"/>
</dbReference>
<dbReference type="Pfam" id="PF02782">
    <property type="entry name" value="FGGY_C"/>
    <property type="match status" value="1"/>
</dbReference>
<dbReference type="GO" id="GO:0004370">
    <property type="term" value="F:glycerol kinase activity"/>
    <property type="evidence" value="ECO:0007669"/>
    <property type="project" value="UniProtKB-EC"/>
</dbReference>
<protein>
    <submittedName>
        <fullName evidence="7">Glycerol kinase</fullName>
        <ecNumber evidence="7">2.7.1.30</ecNumber>
    </submittedName>
</protein>
<gene>
    <name evidence="7" type="primary">GUT1</name>
    <name evidence="7" type="ORF">H4R34_006333</name>
</gene>
<evidence type="ECO:0000256" key="4">
    <source>
        <dbReference type="ARBA" id="ARBA00022777"/>
    </source>
</evidence>
<evidence type="ECO:0000256" key="3">
    <source>
        <dbReference type="ARBA" id="ARBA00022741"/>
    </source>
</evidence>
<keyword evidence="8" id="KW-1185">Reference proteome</keyword>
<reference evidence="7" key="1">
    <citation type="submission" date="2022-07" db="EMBL/GenBank/DDBJ databases">
        <title>Phylogenomic reconstructions and comparative analyses of Kickxellomycotina fungi.</title>
        <authorList>
            <person name="Reynolds N.K."/>
            <person name="Stajich J.E."/>
            <person name="Barry K."/>
            <person name="Grigoriev I.V."/>
            <person name="Crous P."/>
            <person name="Smith M.E."/>
        </authorList>
    </citation>
    <scope>NUCLEOTIDE SEQUENCE</scope>
    <source>
        <strain evidence="7">RSA 567</strain>
    </source>
</reference>
<accession>A0A9W8AXL8</accession>
<dbReference type="Gene3D" id="3.30.420.40">
    <property type="match status" value="1"/>
</dbReference>
<evidence type="ECO:0000313" key="7">
    <source>
        <dbReference type="EMBL" id="KAJ1967951.1"/>
    </source>
</evidence>
<feature type="non-terminal residue" evidence="7">
    <location>
        <position position="1"/>
    </location>
</feature>
<keyword evidence="2 7" id="KW-0808">Transferase</keyword>
<feature type="domain" description="Carbohydrate kinase FGGY C-terminal" evidence="6">
    <location>
        <begin position="1"/>
        <end position="153"/>
    </location>
</feature>
<sequence length="201" mass="21787">PVYALEGSIAVAGSAIKWLRDNLGLIKEAADIGKYAADVDSTGGVYFVTAFSGLFAPYWRDDARGCIIGLTQFANRNHICRATLEAICFQTRAILEAMNNDSNQELSVLKVDGGVTNSDVCMQLQADILGIEVLRPSNVETTALGAAFAAGLAVGVWESIEEIENAHTDDPTVFKPTISVANRDERYAKWNEAIHRSYGWA</sequence>
<evidence type="ECO:0000256" key="1">
    <source>
        <dbReference type="ARBA" id="ARBA00009156"/>
    </source>
</evidence>
<dbReference type="InterPro" id="IPR018483">
    <property type="entry name" value="Carb_kinase_FGGY_CS"/>
</dbReference>
<evidence type="ECO:0000313" key="8">
    <source>
        <dbReference type="Proteomes" id="UP001151582"/>
    </source>
</evidence>
<name>A0A9W8AXL8_9FUNG</name>
<dbReference type="GO" id="GO:0005524">
    <property type="term" value="F:ATP binding"/>
    <property type="evidence" value="ECO:0007669"/>
    <property type="project" value="UniProtKB-KW"/>
</dbReference>
<dbReference type="Proteomes" id="UP001151582">
    <property type="component" value="Unassembled WGS sequence"/>
</dbReference>